<name>A0A0F9AKA7_9ZZZZ</name>
<gene>
    <name evidence="1" type="ORF">LCGC14_2639800</name>
</gene>
<evidence type="ECO:0000313" key="1">
    <source>
        <dbReference type="EMBL" id="KKK98735.1"/>
    </source>
</evidence>
<proteinExistence type="predicted"/>
<organism evidence="1">
    <name type="scientific">marine sediment metagenome</name>
    <dbReference type="NCBI Taxonomy" id="412755"/>
    <lineage>
        <taxon>unclassified sequences</taxon>
        <taxon>metagenomes</taxon>
        <taxon>ecological metagenomes</taxon>
    </lineage>
</organism>
<sequence length="65" mass="7354">MEKDRRDREELDSIKSLVNKLDDIMTRMGDPAVTKIFEILAEYLPKMSDKESSGDFGLGSSNSWG</sequence>
<reference evidence="1" key="1">
    <citation type="journal article" date="2015" name="Nature">
        <title>Complex archaea that bridge the gap between prokaryotes and eukaryotes.</title>
        <authorList>
            <person name="Spang A."/>
            <person name="Saw J.H."/>
            <person name="Jorgensen S.L."/>
            <person name="Zaremba-Niedzwiedzka K."/>
            <person name="Martijn J."/>
            <person name="Lind A.E."/>
            <person name="van Eijk R."/>
            <person name="Schleper C."/>
            <person name="Guy L."/>
            <person name="Ettema T.J."/>
        </authorList>
    </citation>
    <scope>NUCLEOTIDE SEQUENCE</scope>
</reference>
<comment type="caution">
    <text evidence="1">The sequence shown here is derived from an EMBL/GenBank/DDBJ whole genome shotgun (WGS) entry which is preliminary data.</text>
</comment>
<accession>A0A0F9AKA7</accession>
<protein>
    <submittedName>
        <fullName evidence="1">Uncharacterized protein</fullName>
    </submittedName>
</protein>
<dbReference type="EMBL" id="LAZR01045495">
    <property type="protein sequence ID" value="KKK98735.1"/>
    <property type="molecule type" value="Genomic_DNA"/>
</dbReference>
<dbReference type="AlphaFoldDB" id="A0A0F9AKA7"/>